<keyword evidence="2" id="KW-1185">Reference proteome</keyword>
<sequence>MAVDVDDQEYAPIAGIPELRDASSTRRLWRRTAHVCFSAPRFAPLFPLQAARALRACGGFVRG</sequence>
<reference evidence="1 2" key="1">
    <citation type="submission" date="2021-12" db="EMBL/GenBank/DDBJ databases">
        <title>Discovery of the Pendulisporaceae a myxobacterial family with distinct sporulation behavior and unique specialized metabolism.</title>
        <authorList>
            <person name="Garcia R."/>
            <person name="Popoff A."/>
            <person name="Bader C.D."/>
            <person name="Loehr J."/>
            <person name="Walesch S."/>
            <person name="Walt C."/>
            <person name="Boldt J."/>
            <person name="Bunk B."/>
            <person name="Haeckl F.J.F.P.J."/>
            <person name="Gunesch A.P."/>
            <person name="Birkelbach J."/>
            <person name="Nuebel U."/>
            <person name="Pietschmann T."/>
            <person name="Bach T."/>
            <person name="Mueller R."/>
        </authorList>
    </citation>
    <scope>NUCLEOTIDE SEQUENCE [LARGE SCALE GENOMIC DNA]</scope>
    <source>
        <strain evidence="1 2">MSr11954</strain>
    </source>
</reference>
<dbReference type="RefSeq" id="WP_394825558.1">
    <property type="nucleotide sequence ID" value="NZ_CP089984.1"/>
</dbReference>
<proteinExistence type="predicted"/>
<evidence type="ECO:0000313" key="2">
    <source>
        <dbReference type="Proteomes" id="UP001370348"/>
    </source>
</evidence>
<protein>
    <submittedName>
        <fullName evidence="1">Uncharacterized protein</fullName>
    </submittedName>
</protein>
<name>A0ABZ2M3E8_9BACT</name>
<dbReference type="EMBL" id="CP089984">
    <property type="protein sequence ID" value="WXB15927.1"/>
    <property type="molecule type" value="Genomic_DNA"/>
</dbReference>
<evidence type="ECO:0000313" key="1">
    <source>
        <dbReference type="EMBL" id="WXB15927.1"/>
    </source>
</evidence>
<accession>A0ABZ2M3E8</accession>
<organism evidence="1 2">
    <name type="scientific">Pendulispora albinea</name>
    <dbReference type="NCBI Taxonomy" id="2741071"/>
    <lineage>
        <taxon>Bacteria</taxon>
        <taxon>Pseudomonadati</taxon>
        <taxon>Myxococcota</taxon>
        <taxon>Myxococcia</taxon>
        <taxon>Myxococcales</taxon>
        <taxon>Sorangiineae</taxon>
        <taxon>Pendulisporaceae</taxon>
        <taxon>Pendulispora</taxon>
    </lineage>
</organism>
<gene>
    <name evidence="1" type="ORF">LZC94_01360</name>
</gene>
<dbReference type="Proteomes" id="UP001370348">
    <property type="component" value="Chromosome"/>
</dbReference>